<dbReference type="SUPFAM" id="SSF56112">
    <property type="entry name" value="Protein kinase-like (PK-like)"/>
    <property type="match status" value="2"/>
</dbReference>
<evidence type="ECO:0000256" key="3">
    <source>
        <dbReference type="ARBA" id="ARBA00023125"/>
    </source>
</evidence>
<sequence>MRGMIIQRRGQRVGNETDDGRKKGVANSPSQWHSPPQSGQAPPPPHNGPKPVLRVNRACNACRKCRANATECIFEKVPKSDPDSNERLQKLETQFVTMQATLSEILAELRNPSRHLVDPINSALLTSTPTSATLLHELPNNSRSQLTQPPTPNLSDLPGLIHLKFDSSVTSTKAFTHRPSSVLNHLYPPSHLHPSHRRLPAPSSPYRPTLLSGITSAANSDDEGDIPSSALLAPIGVLNDLASVAAQSNSSRQGVKRKRGEGSSYPSRPAPSPYSTSVGLSPHGTQSTPRMTASEASPAVDDDARLGTQDTGPEELEGHSISQAKSEAVEDERSPEREQDAIEKGIVSEEEAMELHQIYFTGCYRVLAVFNKSIDTLASIRARSPFLLNCILMTASKARDGGGPPSQTQMALVRECSCMAKEYLFGPVKSVEIVQGLLLIAGWSHSTGPIGWLAAGHAIRYAVELGLHKALPRLARRQNVPSTDRTSDTERALIVAARTWCGLYVFVHAGLMDPWVSRISFGTGRPAMMKGDKVKPHTHTHTPSPSPSLSLSLMLLNDFYDFFISRDILLKHPLAIPTDVRLGVNMRIMTLQSKIHDRLGPLDEPVNENQVIETLSQSVVELDAWLEWTIIMRELGLHLAIWNFFTPRPEYTDAKALRPEMKAVALRAIEYAQSAIRVCLDNAEYRFGLRYAIAYSHTCATFAGAFLLRLTRLFPQDLDVHAMIVMVDQLAHLLEEVPAGRFARSLFQMIKVSKHGYKLKKKRPLLRIPGLRLCLVDFSSTAVIQPLGGTEYTNDFGNLMSSNLGLYAHGVPNDIAHGLLSVDGDWPEWIQNSIYGDLPVSGDHAFVGTGQGDYNIYPPYSYLSTNVAESRTTLLRDNPVVQEVYLTSLMETVLPHVSQSLLEKAYKNLTTTRPKPVQYSGGQDIQISRGDCRSTTKKLNVVASLDIRLLATGETTPPSNCRNTSRPDGHLHIAKAGKQVGWSDIIMPMEFKKSRNDDSTVDDFGKVIWSMHHIMRNDPRRRYVYGLTCEDTKARLWFNNRSDIVASEEFDINTDWKQLVRILLSIQMANSGQLGFDFSMTAAPNSNGESEPSYDITVHNNEAKTACVYRTLRVISDIGTDNLMGRGTRVWEVRKLVNGLPCGPSYALKDVWVYADRTAEHQLLNTIRTTHTEYAQHLLTPIDHGFIPHDSAKTSIPDSTHEPLGRKRQFEPTKILLRTRKRSGVAYMGTSTGSKTHLASTSRDSIGRPDPIPPSTTEGHRNPICLSAHTRYHYRIVFQEIGTPVQELRAFSKVFTAIQGGWEGLHAIHLSGKVHRDVSSGNVMLVPAMGTLAERGVVLDLEYAKDIHDTSTPHDVRTGTRAFMATEVEVMTHHRYFEITRSQDVSASIDLDEWIEQSTLWSSNLPMRAPPFRHNPLHDMESFWWLCVWMMFYLIYNAAYKLMDPKNTSQINDKMIEKSYQVGKRILEDLRQVSAKTESLPMITLQEHLEVKDPDRARARATSGARLNSAKGTARGDFRRAAPRLVMDCVLMPPRKRRHESIVTPPSQKRRYESIVQSADDNGSVGEALGISYELQLLPAANRSETSPALQQDMTMSVVNTQLEDPARATEIGAEVYMPVGPVAQAGPGQRRYTALGVHVLDGSTVFIKDVWRDERRLFFEAALYEEAHKEQVLSGLMTVEAHGYVLDETRKPIRTPRIAAKDSDESGAESGRCKMRIVTKDVGRPLGSIRSLRHFLCVMYDACAVQRNLYRRSRILHRDISDTNIMVAPDTNEYRNRNMCGYAEVRFVNQVLAKDKNANPDPACLLVDLGNGADLKVERNEQVLKERTGTPKFIARSISCGSLLPRGDDDEQMPPLVESILNQSKFMHTTEYQVLNNITSGTQPHVEFAHRLFHDAESTFWVIAWTLARSIKEGHTLEPTPHPEFRRFFHTMQRHFPTPNDRDSRAIICVKSCEYWTQILHDDLKSLGPMLFGMFRYILPEWTYRSELNPEHVHEALMRLLLVEIVRIDKEKSDIPLVIGGRPVPPPPGEMAYGPSPDLSLSPTALLFPSRLEATPSISLITVL</sequence>
<keyword evidence="5" id="KW-0539">Nucleus</keyword>
<dbReference type="InterPro" id="IPR040976">
    <property type="entry name" value="Pkinase_fungal"/>
</dbReference>
<feature type="compositionally biased region" description="Basic and acidic residues" evidence="6">
    <location>
        <begin position="327"/>
        <end position="339"/>
    </location>
</feature>
<name>A0A8H7I5J8_9AGAM</name>
<keyword evidence="4" id="KW-0804">Transcription</keyword>
<feature type="region of interest" description="Disordered" evidence="6">
    <location>
        <begin position="246"/>
        <end position="339"/>
    </location>
</feature>
<dbReference type="GO" id="GO:0000981">
    <property type="term" value="F:DNA-binding transcription factor activity, RNA polymerase II-specific"/>
    <property type="evidence" value="ECO:0007669"/>
    <property type="project" value="TreeGrafter"/>
</dbReference>
<evidence type="ECO:0000313" key="8">
    <source>
        <dbReference type="EMBL" id="KAF8747950.1"/>
    </source>
</evidence>
<dbReference type="Proteomes" id="UP000614334">
    <property type="component" value="Unassembled WGS sequence"/>
</dbReference>
<feature type="region of interest" description="Disordered" evidence="6">
    <location>
        <begin position="187"/>
        <end position="225"/>
    </location>
</feature>
<feature type="region of interest" description="Disordered" evidence="6">
    <location>
        <begin position="1"/>
        <end position="52"/>
    </location>
</feature>
<accession>A0A8H7I5J8</accession>
<proteinExistence type="predicted"/>
<feature type="compositionally biased region" description="Low complexity" evidence="6">
    <location>
        <begin position="263"/>
        <end position="277"/>
    </location>
</feature>
<dbReference type="GO" id="GO:0000976">
    <property type="term" value="F:transcription cis-regulatory region binding"/>
    <property type="evidence" value="ECO:0007669"/>
    <property type="project" value="TreeGrafter"/>
</dbReference>
<keyword evidence="2" id="KW-0805">Transcription regulation</keyword>
<dbReference type="GO" id="GO:0005634">
    <property type="term" value="C:nucleus"/>
    <property type="evidence" value="ECO:0007669"/>
    <property type="project" value="UniProtKB-SubCell"/>
</dbReference>
<gene>
    <name evidence="8" type="ORF">RHS01_11147</name>
</gene>
<evidence type="ECO:0000256" key="6">
    <source>
        <dbReference type="SAM" id="MobiDB-lite"/>
    </source>
</evidence>
<evidence type="ECO:0000256" key="1">
    <source>
        <dbReference type="ARBA" id="ARBA00004123"/>
    </source>
</evidence>
<evidence type="ECO:0000313" key="9">
    <source>
        <dbReference type="Proteomes" id="UP000614334"/>
    </source>
</evidence>
<dbReference type="InterPro" id="IPR011009">
    <property type="entry name" value="Kinase-like_dom_sf"/>
</dbReference>
<comment type="subcellular location">
    <subcellularLocation>
        <location evidence="1">Nucleus</location>
    </subcellularLocation>
</comment>
<dbReference type="CDD" id="cd12148">
    <property type="entry name" value="fungal_TF_MHR"/>
    <property type="match status" value="1"/>
</dbReference>
<feature type="compositionally biased region" description="Polar residues" evidence="6">
    <location>
        <begin position="1229"/>
        <end position="1244"/>
    </location>
</feature>
<comment type="caution">
    <text evidence="8">The sequence shown here is derived from an EMBL/GenBank/DDBJ whole genome shotgun (WGS) entry which is preliminary data.</text>
</comment>
<feature type="compositionally biased region" description="Polar residues" evidence="6">
    <location>
        <begin position="283"/>
        <end position="295"/>
    </location>
</feature>
<feature type="domain" description="Fungal-type protein kinase" evidence="7">
    <location>
        <begin position="977"/>
        <end position="1430"/>
    </location>
</feature>
<dbReference type="PANTHER" id="PTHR31845:SF17">
    <property type="entry name" value="ZN(II)2CYS6 TRANSCRIPTION FACTOR (EUROFUNG)"/>
    <property type="match status" value="1"/>
</dbReference>
<keyword evidence="3" id="KW-0238">DNA-binding</keyword>
<evidence type="ECO:0000256" key="2">
    <source>
        <dbReference type="ARBA" id="ARBA00023015"/>
    </source>
</evidence>
<reference evidence="8" key="1">
    <citation type="submission" date="2020-09" db="EMBL/GenBank/DDBJ databases">
        <title>Comparative genome analyses of four rice-infecting Rhizoctonia solani isolates reveal extensive enrichment of homogalacturonan modification genes.</title>
        <authorList>
            <person name="Lee D.-Y."/>
            <person name="Jeon J."/>
            <person name="Kim K.-T."/>
            <person name="Cheong K."/>
            <person name="Song H."/>
            <person name="Choi G."/>
            <person name="Ko J."/>
            <person name="Opiyo S.O."/>
            <person name="Zuo S."/>
            <person name="Madhav S."/>
            <person name="Lee Y.-H."/>
            <person name="Wang G.-L."/>
        </authorList>
    </citation>
    <scope>NUCLEOTIDE SEQUENCE</scope>
    <source>
        <strain evidence="8">AG1-IA B2</strain>
    </source>
</reference>
<feature type="domain" description="Fungal-type protein kinase" evidence="7">
    <location>
        <begin position="1642"/>
        <end position="1907"/>
    </location>
</feature>
<dbReference type="Gene3D" id="1.10.510.10">
    <property type="entry name" value="Transferase(Phosphotransferase) domain 1"/>
    <property type="match status" value="1"/>
</dbReference>
<evidence type="ECO:0000256" key="4">
    <source>
        <dbReference type="ARBA" id="ARBA00023163"/>
    </source>
</evidence>
<dbReference type="Pfam" id="PF17667">
    <property type="entry name" value="Pkinase_fungal"/>
    <property type="match status" value="2"/>
</dbReference>
<evidence type="ECO:0000259" key="7">
    <source>
        <dbReference type="Pfam" id="PF17667"/>
    </source>
</evidence>
<protein>
    <submittedName>
        <fullName evidence="8">Fungal specific transcription factor domain</fullName>
    </submittedName>
</protein>
<dbReference type="PANTHER" id="PTHR31845">
    <property type="entry name" value="FINGER DOMAIN PROTEIN, PUTATIVE-RELATED"/>
    <property type="match status" value="1"/>
</dbReference>
<evidence type="ECO:0000256" key="5">
    <source>
        <dbReference type="ARBA" id="ARBA00023242"/>
    </source>
</evidence>
<feature type="region of interest" description="Disordered" evidence="6">
    <location>
        <begin position="1227"/>
        <end position="1262"/>
    </location>
</feature>
<dbReference type="InterPro" id="IPR051089">
    <property type="entry name" value="prtT"/>
</dbReference>
<dbReference type="EMBL" id="JACYCF010000053">
    <property type="protein sequence ID" value="KAF8747950.1"/>
    <property type="molecule type" value="Genomic_DNA"/>
</dbReference>
<organism evidence="8 9">
    <name type="scientific">Rhizoctonia solani</name>
    <dbReference type="NCBI Taxonomy" id="456999"/>
    <lineage>
        <taxon>Eukaryota</taxon>
        <taxon>Fungi</taxon>
        <taxon>Dikarya</taxon>
        <taxon>Basidiomycota</taxon>
        <taxon>Agaricomycotina</taxon>
        <taxon>Agaricomycetes</taxon>
        <taxon>Cantharellales</taxon>
        <taxon>Ceratobasidiaceae</taxon>
        <taxon>Rhizoctonia</taxon>
    </lineage>
</organism>